<evidence type="ECO:0000313" key="2">
    <source>
        <dbReference type="EMBL" id="GAA3723622.1"/>
    </source>
</evidence>
<protein>
    <submittedName>
        <fullName evidence="2">Uncharacterized protein</fullName>
    </submittedName>
</protein>
<comment type="caution">
    <text evidence="2">The sequence shown here is derived from an EMBL/GenBank/DDBJ whole genome shotgun (WGS) entry which is preliminary data.</text>
</comment>
<feature type="region of interest" description="Disordered" evidence="1">
    <location>
        <begin position="28"/>
        <end position="50"/>
    </location>
</feature>
<keyword evidence="3" id="KW-1185">Reference proteome</keyword>
<reference evidence="3" key="1">
    <citation type="journal article" date="2019" name="Int. J. Syst. Evol. Microbiol.">
        <title>The Global Catalogue of Microorganisms (GCM) 10K type strain sequencing project: providing services to taxonomists for standard genome sequencing and annotation.</title>
        <authorList>
            <consortium name="The Broad Institute Genomics Platform"/>
            <consortium name="The Broad Institute Genome Sequencing Center for Infectious Disease"/>
            <person name="Wu L."/>
            <person name="Ma J."/>
        </authorList>
    </citation>
    <scope>NUCLEOTIDE SEQUENCE [LARGE SCALE GENOMIC DNA]</scope>
    <source>
        <strain evidence="3">JCM 17498</strain>
    </source>
</reference>
<dbReference type="Proteomes" id="UP001500523">
    <property type="component" value="Unassembled WGS sequence"/>
</dbReference>
<organism evidence="2 3">
    <name type="scientific">Sphingomonas cynarae</name>
    <dbReference type="NCBI Taxonomy" id="930197"/>
    <lineage>
        <taxon>Bacteria</taxon>
        <taxon>Pseudomonadati</taxon>
        <taxon>Pseudomonadota</taxon>
        <taxon>Alphaproteobacteria</taxon>
        <taxon>Sphingomonadales</taxon>
        <taxon>Sphingomonadaceae</taxon>
        <taxon>Sphingomonas</taxon>
    </lineage>
</organism>
<sequence>MLGAPAAIAAPAPVVAVALVEDAEPALPKGGSPGFEPPAPDGAGGYLTPNRGLSGEETTWHLRVALNVAALGCRGALVDGYNALLTTHKAALAATADAVTMRYKARFGQGWQAQHDDAMTRLYNFWALPPAQGAFCAAAQAVLAEAATLAPDALPGFAATALPRIEAPLVAFFADYDRWRTAHAGWAVRHARAPIVAVAAVTRMRMGPAEP</sequence>
<accession>A0ABP7EV13</accession>
<dbReference type="EMBL" id="BAABBF010000012">
    <property type="protein sequence ID" value="GAA3723622.1"/>
    <property type="molecule type" value="Genomic_DNA"/>
</dbReference>
<name>A0ABP7EV13_9SPHN</name>
<proteinExistence type="predicted"/>
<evidence type="ECO:0000313" key="3">
    <source>
        <dbReference type="Proteomes" id="UP001500523"/>
    </source>
</evidence>
<evidence type="ECO:0000256" key="1">
    <source>
        <dbReference type="SAM" id="MobiDB-lite"/>
    </source>
</evidence>
<gene>
    <name evidence="2" type="ORF">GCM10022268_34800</name>
</gene>